<sequence length="233" mass="26520" precursor="true">MKMPAKLLLIALLLLGCSRPTDVDSARELSTMVTNQWGMEFVLIPASGEGWEAHCESHDIHFQPISSFYMQRSELSRLEFAAVFPDNLRVNLRKDLHPSQTIPSWIDAVRLVHSMSSDDPSFAYRLPTVAEWRYTYYLLRRRRSTELAEDIEGMTGENWEFAVKTKMPTPEGARNRHDPSFHEESFVLTGSPPDYEHSTFRHYASPTPPTGDDGIDEYTGVRLVLVPDSADNS</sequence>
<proteinExistence type="predicted"/>
<dbReference type="Proteomes" id="UP000319004">
    <property type="component" value="Chromosome"/>
</dbReference>
<gene>
    <name evidence="2" type="ORF">Enr13x_66400</name>
</gene>
<dbReference type="PROSITE" id="PS51257">
    <property type="entry name" value="PROKAR_LIPOPROTEIN"/>
    <property type="match status" value="1"/>
</dbReference>
<reference evidence="2 3" key="1">
    <citation type="submission" date="2019-03" db="EMBL/GenBank/DDBJ databases">
        <title>Deep-cultivation of Planctomycetes and their phenomic and genomic characterization uncovers novel biology.</title>
        <authorList>
            <person name="Wiegand S."/>
            <person name="Jogler M."/>
            <person name="Boedeker C."/>
            <person name="Pinto D."/>
            <person name="Vollmers J."/>
            <person name="Rivas-Marin E."/>
            <person name="Kohn T."/>
            <person name="Peeters S.H."/>
            <person name="Heuer A."/>
            <person name="Rast P."/>
            <person name="Oberbeckmann S."/>
            <person name="Bunk B."/>
            <person name="Jeske O."/>
            <person name="Meyerdierks A."/>
            <person name="Storesund J.E."/>
            <person name="Kallscheuer N."/>
            <person name="Luecker S."/>
            <person name="Lage O.M."/>
            <person name="Pohl T."/>
            <person name="Merkel B.J."/>
            <person name="Hornburger P."/>
            <person name="Mueller R.-W."/>
            <person name="Bruemmer F."/>
            <person name="Labrenz M."/>
            <person name="Spormann A.M."/>
            <person name="Op den Camp H."/>
            <person name="Overmann J."/>
            <person name="Amann R."/>
            <person name="Jetten M.S.M."/>
            <person name="Mascher T."/>
            <person name="Medema M.H."/>
            <person name="Devos D.P."/>
            <person name="Kaster A.-K."/>
            <person name="Ovreas L."/>
            <person name="Rohde M."/>
            <person name="Galperin M.Y."/>
            <person name="Jogler C."/>
        </authorList>
    </citation>
    <scope>NUCLEOTIDE SEQUENCE [LARGE SCALE GENOMIC DNA]</scope>
    <source>
        <strain evidence="2 3">Enr13</strain>
    </source>
</reference>
<dbReference type="EMBL" id="CP037423">
    <property type="protein sequence ID" value="QDV46731.1"/>
    <property type="molecule type" value="Genomic_DNA"/>
</dbReference>
<evidence type="ECO:0000313" key="3">
    <source>
        <dbReference type="Proteomes" id="UP000319004"/>
    </source>
</evidence>
<dbReference type="RefSeq" id="WP_145390900.1">
    <property type="nucleotide sequence ID" value="NZ_CP037423.1"/>
</dbReference>
<dbReference type="InterPro" id="IPR016187">
    <property type="entry name" value="CTDL_fold"/>
</dbReference>
<keyword evidence="1" id="KW-0732">Signal</keyword>
<accession>A0A518I0X5</accession>
<dbReference type="AlphaFoldDB" id="A0A518I0X5"/>
<keyword evidence="3" id="KW-1185">Reference proteome</keyword>
<evidence type="ECO:0000256" key="1">
    <source>
        <dbReference type="SAM" id="SignalP"/>
    </source>
</evidence>
<evidence type="ECO:0008006" key="4">
    <source>
        <dbReference type="Google" id="ProtNLM"/>
    </source>
</evidence>
<dbReference type="SUPFAM" id="SSF56436">
    <property type="entry name" value="C-type lectin-like"/>
    <property type="match status" value="1"/>
</dbReference>
<evidence type="ECO:0000313" key="2">
    <source>
        <dbReference type="EMBL" id="QDV46731.1"/>
    </source>
</evidence>
<organism evidence="2 3">
    <name type="scientific">Stieleria neptunia</name>
    <dbReference type="NCBI Taxonomy" id="2527979"/>
    <lineage>
        <taxon>Bacteria</taxon>
        <taxon>Pseudomonadati</taxon>
        <taxon>Planctomycetota</taxon>
        <taxon>Planctomycetia</taxon>
        <taxon>Pirellulales</taxon>
        <taxon>Pirellulaceae</taxon>
        <taxon>Stieleria</taxon>
    </lineage>
</organism>
<dbReference type="KEGG" id="snep:Enr13x_66400"/>
<feature type="signal peptide" evidence="1">
    <location>
        <begin position="1"/>
        <end position="23"/>
    </location>
</feature>
<protein>
    <recommendedName>
        <fullName evidence="4">Formylglycine-generating sulfatase enzyme</fullName>
    </recommendedName>
</protein>
<name>A0A518I0X5_9BACT</name>
<feature type="chain" id="PRO_5022233946" description="Formylglycine-generating sulfatase enzyme" evidence="1">
    <location>
        <begin position="24"/>
        <end position="233"/>
    </location>
</feature>